<sequence length="250" mass="29148">MKSNRLQTTLRLPKNLDEQLSKISMEMGVSKNSLIVFLLTESLSKFSSQKMQVKESEQESVDPVDSCSQTTLQDRQYDIILQPTETHNCLDNIVVKDVVNNVVVNNVCSYTTTNREEQTENRKAVIVELTRKYREATGESKEDDYRYIGRLCKEYDAHLIAKAIEELEYVLLERKVDNPRGYLRGILKKMCLSDSTTPSSHNTGSHSNRDFAMDTEKCFEKWLESKINEWNEDFLRRVKNDKYAQFYEWG</sequence>
<dbReference type="HOGENOM" id="CLU_1109802_0_0_9"/>
<keyword evidence="2" id="KW-1185">Reference proteome</keyword>
<dbReference type="EMBL" id="CP002219">
    <property type="protein sequence ID" value="ADQ06117.1"/>
    <property type="molecule type" value="Genomic_DNA"/>
</dbReference>
<reference evidence="1 2" key="2">
    <citation type="journal article" date="2011" name="J. Bacteriol.">
        <title>Complete genome sequences for the anaerobic, extremely thermophilic plant biomass-degrading bacteria Caldicellulosiruptor hydrothermalis, Caldicellulosiruptor kristjanssonii, Caldicellulosiruptor kronotskyensis, Caldicellulosiruptor owensenis, and Caldicellulosiruptor lactoaceticus.</title>
        <authorList>
            <person name="Blumer-Schuette S.E."/>
            <person name="Ozdemir I."/>
            <person name="Mistry D."/>
            <person name="Lucas S."/>
            <person name="Lapidus A."/>
            <person name="Cheng J.F."/>
            <person name="Goodwin L.A."/>
            <person name="Pitluck S."/>
            <person name="Land M.L."/>
            <person name="Hauser L.J."/>
            <person name="Woyke T."/>
            <person name="Mikhailova N."/>
            <person name="Pati A."/>
            <person name="Kyrpides N.C."/>
            <person name="Ivanova N."/>
            <person name="Detter J.C."/>
            <person name="Walston-Davenport K."/>
            <person name="Han S."/>
            <person name="Adams M.W."/>
            <person name="Kelly R.M."/>
        </authorList>
    </citation>
    <scope>NUCLEOTIDE SEQUENCE [LARGE SCALE GENOMIC DNA]</scope>
    <source>
        <strain evidence="2">DSM 18901 / VKM B-2411 / 108</strain>
    </source>
</reference>
<dbReference type="AlphaFoldDB" id="E4QBL5"/>
<accession>E4QBL5</accession>
<dbReference type="Proteomes" id="UP000006890">
    <property type="component" value="Chromosome"/>
</dbReference>
<name>E4QBL5_CALH1</name>
<dbReference type="Gene3D" id="1.10.1220.10">
    <property type="entry name" value="Met repressor-like"/>
    <property type="match status" value="1"/>
</dbReference>
<dbReference type="InterPro" id="IPR013321">
    <property type="entry name" value="Arc_rbn_hlx_hlx"/>
</dbReference>
<dbReference type="SUPFAM" id="SSF47598">
    <property type="entry name" value="Ribbon-helix-helix"/>
    <property type="match status" value="1"/>
</dbReference>
<proteinExistence type="predicted"/>
<dbReference type="InterPro" id="IPR010985">
    <property type="entry name" value="Ribbon_hlx_hlx"/>
</dbReference>
<dbReference type="KEGG" id="chd:Calhy_0369"/>
<dbReference type="STRING" id="632292.Calhy_0369"/>
<organism evidence="1 2">
    <name type="scientific">Caldicellulosiruptor hydrothermalis (strain DSM 18901 / VKM B-2411 / 108)</name>
    <dbReference type="NCBI Taxonomy" id="632292"/>
    <lineage>
        <taxon>Bacteria</taxon>
        <taxon>Bacillati</taxon>
        <taxon>Bacillota</taxon>
        <taxon>Bacillota incertae sedis</taxon>
        <taxon>Caldicellulosiruptorales</taxon>
        <taxon>Caldicellulosiruptoraceae</taxon>
        <taxon>Caldicellulosiruptor</taxon>
    </lineage>
</organism>
<evidence type="ECO:0000313" key="2">
    <source>
        <dbReference type="Proteomes" id="UP000006890"/>
    </source>
</evidence>
<protein>
    <submittedName>
        <fullName evidence="1">Uncharacterized protein</fullName>
    </submittedName>
</protein>
<gene>
    <name evidence="1" type="ordered locus">Calhy_0369</name>
</gene>
<evidence type="ECO:0000313" key="1">
    <source>
        <dbReference type="EMBL" id="ADQ06117.1"/>
    </source>
</evidence>
<reference key="1">
    <citation type="submission" date="2010-09" db="EMBL/GenBank/DDBJ databases">
        <title>Complete sequence of Caldicellulosiruptor hydrothermalis 108.</title>
        <authorList>
            <consortium name="US DOE Joint Genome Institute"/>
            <person name="Lucas S."/>
            <person name="Copeland A."/>
            <person name="Lapidus A."/>
            <person name="Cheng J.-F."/>
            <person name="Bruce D."/>
            <person name="Goodwin L."/>
            <person name="Pitluck S."/>
            <person name="Davenport K."/>
            <person name="Detter J.C."/>
            <person name="Han C."/>
            <person name="Tapia R."/>
            <person name="Land M."/>
            <person name="Hauser L."/>
            <person name="Chang Y.-J."/>
            <person name="Jeffries C."/>
            <person name="Kyrpides N."/>
            <person name="Ivanova N."/>
            <person name="Mikhailova N."/>
            <person name="Blumer-Schuette S.E."/>
            <person name="Kelly R.M."/>
            <person name="Woyke T."/>
        </authorList>
    </citation>
    <scope>NUCLEOTIDE SEQUENCE</scope>
    <source>
        <strain>108</strain>
    </source>
</reference>
<dbReference type="GO" id="GO:0006355">
    <property type="term" value="P:regulation of DNA-templated transcription"/>
    <property type="evidence" value="ECO:0007669"/>
    <property type="project" value="InterPro"/>
</dbReference>
<dbReference type="RefSeq" id="WP_013402326.1">
    <property type="nucleotide sequence ID" value="NC_014652.1"/>
</dbReference>